<dbReference type="PATRIC" id="fig|2041.4.peg.3149"/>
<dbReference type="InterPro" id="IPR007138">
    <property type="entry name" value="ABM_dom"/>
</dbReference>
<keyword evidence="3" id="KW-0503">Monooxygenase</keyword>
<evidence type="ECO:0000313" key="3">
    <source>
        <dbReference type="EMBL" id="ALX05927.1"/>
    </source>
</evidence>
<dbReference type="RefSeq" id="WP_067860382.1">
    <property type="nucleotide sequence ID" value="NZ_CP011502.1"/>
</dbReference>
<dbReference type="KEGG" id="aer:AERYTH_15070"/>
<feature type="domain" description="ABM" evidence="2">
    <location>
        <begin position="10"/>
        <end position="79"/>
    </location>
</feature>
<dbReference type="OrthoDB" id="6986893at2"/>
<dbReference type="EMBL" id="CP011502">
    <property type="protein sequence ID" value="ALX05927.1"/>
    <property type="molecule type" value="Genomic_DNA"/>
</dbReference>
<keyword evidence="1" id="KW-0812">Transmembrane</keyword>
<keyword evidence="1" id="KW-1133">Transmembrane helix</keyword>
<dbReference type="SUPFAM" id="SSF54909">
    <property type="entry name" value="Dimeric alpha+beta barrel"/>
    <property type="match status" value="1"/>
</dbReference>
<organism evidence="3 4">
    <name type="scientific">Aeromicrobium erythreum</name>
    <dbReference type="NCBI Taxonomy" id="2041"/>
    <lineage>
        <taxon>Bacteria</taxon>
        <taxon>Bacillati</taxon>
        <taxon>Actinomycetota</taxon>
        <taxon>Actinomycetes</taxon>
        <taxon>Propionibacteriales</taxon>
        <taxon>Nocardioidaceae</taxon>
        <taxon>Aeromicrobium</taxon>
    </lineage>
</organism>
<keyword evidence="3" id="KW-0560">Oxidoreductase</keyword>
<dbReference type="AlphaFoldDB" id="A0A0U3TK50"/>
<name>A0A0U3TK50_9ACTN</name>
<proteinExistence type="predicted"/>
<dbReference type="Gene3D" id="3.30.70.100">
    <property type="match status" value="1"/>
</dbReference>
<evidence type="ECO:0000259" key="2">
    <source>
        <dbReference type="Pfam" id="PF03992"/>
    </source>
</evidence>
<sequence length="195" mass="22419">MSEHAPSPVPVTVSVTRHVDPAHEDQMVAWLRAGSELAERFDGFLGSGWVRTSPTSGEWHMLFRFASDADLDVWMSSRQRRWWLDSAQGIADETRLERRTGIEGWFDDPSRVDLEDLRSVPVAPPRWKQMISIFIVFFPLSVVTNEIGVHYLADVWLPLRVLVTVCVMTPLMTYVLLPWVTRLLGPWLHRRPGSR</sequence>
<dbReference type="InterPro" id="IPR038762">
    <property type="entry name" value="ABM_predict"/>
</dbReference>
<dbReference type="GO" id="GO:0004497">
    <property type="term" value="F:monooxygenase activity"/>
    <property type="evidence" value="ECO:0007669"/>
    <property type="project" value="UniProtKB-KW"/>
</dbReference>
<keyword evidence="1" id="KW-0472">Membrane</keyword>
<keyword evidence="4" id="KW-1185">Reference proteome</keyword>
<protein>
    <submittedName>
        <fullName evidence="3">Antibiotic biosynthesis monooxygenase</fullName>
    </submittedName>
</protein>
<accession>A0A0U3TK50</accession>
<evidence type="ECO:0000256" key="1">
    <source>
        <dbReference type="SAM" id="Phobius"/>
    </source>
</evidence>
<dbReference type="InterPro" id="IPR011008">
    <property type="entry name" value="Dimeric_a/b-barrel"/>
</dbReference>
<dbReference type="PANTHER" id="PTHR40057:SF1">
    <property type="entry name" value="SLR1162 PROTEIN"/>
    <property type="match status" value="1"/>
</dbReference>
<dbReference type="Pfam" id="PF03992">
    <property type="entry name" value="ABM"/>
    <property type="match status" value="1"/>
</dbReference>
<gene>
    <name evidence="3" type="ORF">AERYTH_15070</name>
</gene>
<evidence type="ECO:0000313" key="4">
    <source>
        <dbReference type="Proteomes" id="UP000067689"/>
    </source>
</evidence>
<feature type="transmembrane region" description="Helical" evidence="1">
    <location>
        <begin position="159"/>
        <end position="181"/>
    </location>
</feature>
<feature type="transmembrane region" description="Helical" evidence="1">
    <location>
        <begin position="131"/>
        <end position="153"/>
    </location>
</feature>
<reference evidence="3 4" key="1">
    <citation type="journal article" date="1991" name="Int. J. Syst. Bacteriol.">
        <title>Description of the erythromycin-producing bacterium Arthrobacter sp. strain NRRL B-3381 as Aeromicrobium erythreum gen. nov., sp. nov.</title>
        <authorList>
            <person name="Miller E.S."/>
            <person name="Woese C.R."/>
            <person name="Brenner S."/>
        </authorList>
    </citation>
    <scope>NUCLEOTIDE SEQUENCE [LARGE SCALE GENOMIC DNA]</scope>
    <source>
        <strain evidence="3 4">AR18</strain>
    </source>
</reference>
<dbReference type="PANTHER" id="PTHR40057">
    <property type="entry name" value="SLR1162 PROTEIN"/>
    <property type="match status" value="1"/>
</dbReference>
<dbReference type="Proteomes" id="UP000067689">
    <property type="component" value="Chromosome"/>
</dbReference>